<evidence type="ECO:0000313" key="2">
    <source>
        <dbReference type="Proteomes" id="UP000838878"/>
    </source>
</evidence>
<dbReference type="AlphaFoldDB" id="A0A8J9Y7C1"/>
<name>A0A8J9Y7C1_9NEOP</name>
<dbReference type="OrthoDB" id="8195376at2759"/>
<protein>
    <submittedName>
        <fullName evidence="1">Uncharacterized protein</fullName>
    </submittedName>
</protein>
<sequence>MIRDRIFIGVKEQRIQQKLLEVKDLTMAKAVDICRSAELSREQSDNHAWLATRDADEMLPTDICTFKRYR</sequence>
<keyword evidence="2" id="KW-1185">Reference proteome</keyword>
<gene>
    <name evidence="1" type="ORF">BINO364_LOCUS2947</name>
</gene>
<organism evidence="1 2">
    <name type="scientific">Brenthis ino</name>
    <name type="common">lesser marbled fritillary</name>
    <dbReference type="NCBI Taxonomy" id="405034"/>
    <lineage>
        <taxon>Eukaryota</taxon>
        <taxon>Metazoa</taxon>
        <taxon>Ecdysozoa</taxon>
        <taxon>Arthropoda</taxon>
        <taxon>Hexapoda</taxon>
        <taxon>Insecta</taxon>
        <taxon>Pterygota</taxon>
        <taxon>Neoptera</taxon>
        <taxon>Endopterygota</taxon>
        <taxon>Lepidoptera</taxon>
        <taxon>Glossata</taxon>
        <taxon>Ditrysia</taxon>
        <taxon>Papilionoidea</taxon>
        <taxon>Nymphalidae</taxon>
        <taxon>Heliconiinae</taxon>
        <taxon>Argynnini</taxon>
        <taxon>Brenthis</taxon>
    </lineage>
</organism>
<evidence type="ECO:0000313" key="1">
    <source>
        <dbReference type="EMBL" id="CAH0716116.1"/>
    </source>
</evidence>
<feature type="non-terminal residue" evidence="1">
    <location>
        <position position="70"/>
    </location>
</feature>
<accession>A0A8J9Y7C1</accession>
<dbReference type="Proteomes" id="UP000838878">
    <property type="component" value="Chromosome 11"/>
</dbReference>
<dbReference type="EMBL" id="OV170231">
    <property type="protein sequence ID" value="CAH0716116.1"/>
    <property type="molecule type" value="Genomic_DNA"/>
</dbReference>
<proteinExistence type="predicted"/>
<reference evidence="1" key="1">
    <citation type="submission" date="2021-12" db="EMBL/GenBank/DDBJ databases">
        <authorList>
            <person name="Martin H S."/>
        </authorList>
    </citation>
    <scope>NUCLEOTIDE SEQUENCE</scope>
</reference>